<dbReference type="InterPro" id="IPR025617">
    <property type="entry name" value="YqzL"/>
</dbReference>
<keyword evidence="2" id="KW-1185">Reference proteome</keyword>
<name>A0A859FF66_9BACI</name>
<accession>A0A859FF66</accession>
<organism evidence="1 2">
    <name type="scientific">Paenalkalicoccus suaedae</name>
    <dbReference type="NCBI Taxonomy" id="2592382"/>
    <lineage>
        <taxon>Bacteria</taxon>
        <taxon>Bacillati</taxon>
        <taxon>Bacillota</taxon>
        <taxon>Bacilli</taxon>
        <taxon>Bacillales</taxon>
        <taxon>Bacillaceae</taxon>
        <taxon>Paenalkalicoccus</taxon>
    </lineage>
</organism>
<sequence>MFWLLFSLTGNIDAYLLYIEAGQFQEANRYYDSKSRRNCNTHDGLRRDK</sequence>
<dbReference type="AlphaFoldDB" id="A0A859FF66"/>
<dbReference type="Pfam" id="PF14006">
    <property type="entry name" value="YqzL"/>
    <property type="match status" value="1"/>
</dbReference>
<dbReference type="Proteomes" id="UP000318138">
    <property type="component" value="Chromosome"/>
</dbReference>
<dbReference type="KEGG" id="psua:FLK61_29500"/>
<gene>
    <name evidence="1" type="ORF">FLK61_29500</name>
</gene>
<proteinExistence type="predicted"/>
<protein>
    <submittedName>
        <fullName evidence="1">YqzL family protein</fullName>
    </submittedName>
</protein>
<reference evidence="2" key="1">
    <citation type="submission" date="2019-07" db="EMBL/GenBank/DDBJ databases">
        <title>Bacillus alkalisoli sp. nov. isolated from saline soil.</title>
        <authorList>
            <person name="Sun J.-Q."/>
            <person name="Xu L."/>
        </authorList>
    </citation>
    <scope>NUCLEOTIDE SEQUENCE [LARGE SCALE GENOMIC DNA]</scope>
    <source>
        <strain evidence="2">M4U3P1</strain>
    </source>
</reference>
<dbReference type="RefSeq" id="WP_176008900.1">
    <property type="nucleotide sequence ID" value="NZ_CP041372.2"/>
</dbReference>
<evidence type="ECO:0000313" key="2">
    <source>
        <dbReference type="Proteomes" id="UP000318138"/>
    </source>
</evidence>
<evidence type="ECO:0000313" key="1">
    <source>
        <dbReference type="EMBL" id="QKS70865.1"/>
    </source>
</evidence>
<dbReference type="EMBL" id="CP041372">
    <property type="protein sequence ID" value="QKS70865.1"/>
    <property type="molecule type" value="Genomic_DNA"/>
</dbReference>